<feature type="region of interest" description="Disordered" evidence="7">
    <location>
        <begin position="247"/>
        <end position="271"/>
    </location>
</feature>
<dbReference type="EMBL" id="KV423945">
    <property type="protein sequence ID" value="KZT58953.1"/>
    <property type="molecule type" value="Genomic_DNA"/>
</dbReference>
<feature type="compositionally biased region" description="Low complexity" evidence="7">
    <location>
        <begin position="249"/>
        <end position="260"/>
    </location>
</feature>
<name>A0A165H7J3_9BASI</name>
<dbReference type="GO" id="GO:0006974">
    <property type="term" value="P:DNA damage response"/>
    <property type="evidence" value="ECO:0007669"/>
    <property type="project" value="UniProtKB-KW"/>
</dbReference>
<dbReference type="PANTHER" id="PTHR13220">
    <property type="entry name" value="TIMELESS INTERACTING-RELATED"/>
    <property type="match status" value="1"/>
</dbReference>
<comment type="subcellular location">
    <subcellularLocation>
        <location evidence="1 6">Nucleus</location>
    </subcellularLocation>
</comment>
<evidence type="ECO:0000256" key="3">
    <source>
        <dbReference type="ARBA" id="ARBA00022763"/>
    </source>
</evidence>
<dbReference type="GO" id="GO:0000076">
    <property type="term" value="P:DNA replication checkpoint signaling"/>
    <property type="evidence" value="ECO:0007669"/>
    <property type="project" value="UniProtKB-UniRule"/>
</dbReference>
<dbReference type="InterPro" id="IPR012923">
    <property type="entry name" value="Csm3"/>
</dbReference>
<dbReference type="OrthoDB" id="437078at2759"/>
<evidence type="ECO:0000256" key="1">
    <source>
        <dbReference type="ARBA" id="ARBA00004123"/>
    </source>
</evidence>
<dbReference type="GO" id="GO:0003677">
    <property type="term" value="F:DNA binding"/>
    <property type="evidence" value="ECO:0007669"/>
    <property type="project" value="TreeGrafter"/>
</dbReference>
<sequence>MVDVSPLPTTYDQEALDKLFASSDDEDAGPSILPDIDRAQVARDAQRKARESLNLPAAGTSTPPEATQSVTNGSGAAGTKRGREEDEEEPKRRVMAKIDAERLLGEYGFPALVQQTKNFKPKGKGHEKEDLDRVMTLYQLWAHRMFPKRRFIDTVERVERVCREKRMLVALSVWRDALNPNAPHNKEPVSEADIILSDGEDGSRQPAAATGTGEDDQPPTGATGRGDDDDSDNEEIWAEILSRMKSNNAASSAQAGDTAAPNTAKQQQEPLFAEDEDALWDEMMREEEGQAMKTTEPIKSAVQAENEDALWDEMMKEQEQEVAVLDLKQTAARVPEDDEDLMALMREADEQDATVVVAPAEKALEAAVAAPQGGDKETVLAAHVEEEDWERLYD</sequence>
<comment type="function">
    <text evidence="6">Plays an important role in the control of DNA replication and the maintenance of replication fork stability.</text>
</comment>
<dbReference type="GO" id="GO:0043111">
    <property type="term" value="P:replication fork arrest"/>
    <property type="evidence" value="ECO:0007669"/>
    <property type="project" value="TreeGrafter"/>
</dbReference>
<keyword evidence="10" id="KW-1185">Reference proteome</keyword>
<evidence type="ECO:0000256" key="4">
    <source>
        <dbReference type="ARBA" id="ARBA00023242"/>
    </source>
</evidence>
<evidence type="ECO:0000256" key="5">
    <source>
        <dbReference type="ARBA" id="ARBA00023306"/>
    </source>
</evidence>
<protein>
    <recommendedName>
        <fullName evidence="6">Chromosome segregation in meiosis protein</fullName>
    </recommendedName>
</protein>
<comment type="similarity">
    <text evidence="2 6">Belongs to the CSM3 family.</text>
</comment>
<evidence type="ECO:0000313" key="10">
    <source>
        <dbReference type="Proteomes" id="UP000076842"/>
    </source>
</evidence>
<reference evidence="9 10" key="1">
    <citation type="journal article" date="2016" name="Mol. Biol. Evol.">
        <title>Comparative Genomics of Early-Diverging Mushroom-Forming Fungi Provides Insights into the Origins of Lignocellulose Decay Capabilities.</title>
        <authorList>
            <person name="Nagy L.G."/>
            <person name="Riley R."/>
            <person name="Tritt A."/>
            <person name="Adam C."/>
            <person name="Daum C."/>
            <person name="Floudas D."/>
            <person name="Sun H."/>
            <person name="Yadav J.S."/>
            <person name="Pangilinan J."/>
            <person name="Larsson K.H."/>
            <person name="Matsuura K."/>
            <person name="Barry K."/>
            <person name="Labutti K."/>
            <person name="Kuo R."/>
            <person name="Ohm R.A."/>
            <person name="Bhattacharya S.S."/>
            <person name="Shirouzu T."/>
            <person name="Yoshinaga Y."/>
            <person name="Martin F.M."/>
            <person name="Grigoriev I.V."/>
            <person name="Hibbett D.S."/>
        </authorList>
    </citation>
    <scope>NUCLEOTIDE SEQUENCE [LARGE SCALE GENOMIC DNA]</scope>
    <source>
        <strain evidence="9 10">HHB12733</strain>
    </source>
</reference>
<dbReference type="InParanoid" id="A0A165H7J3"/>
<dbReference type="GO" id="GO:0031297">
    <property type="term" value="P:replication fork processing"/>
    <property type="evidence" value="ECO:0007669"/>
    <property type="project" value="UniProtKB-UniRule"/>
</dbReference>
<accession>A0A165H7J3</accession>
<proteinExistence type="inferred from homology"/>
<dbReference type="STRING" id="1353952.A0A165H7J3"/>
<feature type="compositionally biased region" description="Basic and acidic residues" evidence="7">
    <location>
        <begin position="81"/>
        <end position="93"/>
    </location>
</feature>
<evidence type="ECO:0000256" key="7">
    <source>
        <dbReference type="SAM" id="MobiDB-lite"/>
    </source>
</evidence>
<evidence type="ECO:0000313" key="9">
    <source>
        <dbReference type="EMBL" id="KZT58953.1"/>
    </source>
</evidence>
<evidence type="ECO:0000256" key="6">
    <source>
        <dbReference type="RuleBase" id="RU366049"/>
    </source>
</evidence>
<keyword evidence="4 6" id="KW-0539">Nucleus</keyword>
<dbReference type="InterPro" id="IPR040038">
    <property type="entry name" value="TIPIN/Csm3/Swi3"/>
</dbReference>
<dbReference type="AlphaFoldDB" id="A0A165H7J3"/>
<keyword evidence="3 6" id="KW-0227">DNA damage</keyword>
<feature type="region of interest" description="Disordered" evidence="7">
    <location>
        <begin position="197"/>
        <end position="232"/>
    </location>
</feature>
<gene>
    <name evidence="9" type="ORF">CALCODRAFT_554466</name>
</gene>
<evidence type="ECO:0000259" key="8">
    <source>
        <dbReference type="Pfam" id="PF07962"/>
    </source>
</evidence>
<keyword evidence="5 6" id="KW-0131">Cell cycle</keyword>
<dbReference type="GO" id="GO:0031298">
    <property type="term" value="C:replication fork protection complex"/>
    <property type="evidence" value="ECO:0007669"/>
    <property type="project" value="TreeGrafter"/>
</dbReference>
<feature type="region of interest" description="Disordered" evidence="7">
    <location>
        <begin position="1"/>
        <end position="93"/>
    </location>
</feature>
<feature type="domain" description="Chromosome segregation in meiosis protein 3" evidence="8">
    <location>
        <begin position="97"/>
        <end position="177"/>
    </location>
</feature>
<dbReference type="Pfam" id="PF07962">
    <property type="entry name" value="Swi3"/>
    <property type="match status" value="1"/>
</dbReference>
<feature type="compositionally biased region" description="Polar residues" evidence="7">
    <location>
        <begin position="59"/>
        <end position="74"/>
    </location>
</feature>
<evidence type="ECO:0000256" key="2">
    <source>
        <dbReference type="ARBA" id="ARBA00006075"/>
    </source>
</evidence>
<dbReference type="Proteomes" id="UP000076842">
    <property type="component" value="Unassembled WGS sequence"/>
</dbReference>
<dbReference type="PANTHER" id="PTHR13220:SF11">
    <property type="entry name" value="TIMELESS-INTERACTING PROTEIN"/>
    <property type="match status" value="1"/>
</dbReference>
<organism evidence="9 10">
    <name type="scientific">Calocera cornea HHB12733</name>
    <dbReference type="NCBI Taxonomy" id="1353952"/>
    <lineage>
        <taxon>Eukaryota</taxon>
        <taxon>Fungi</taxon>
        <taxon>Dikarya</taxon>
        <taxon>Basidiomycota</taxon>
        <taxon>Agaricomycotina</taxon>
        <taxon>Dacrymycetes</taxon>
        <taxon>Dacrymycetales</taxon>
        <taxon>Dacrymycetaceae</taxon>
        <taxon>Calocera</taxon>
    </lineage>
</organism>
<feature type="compositionally biased region" description="Basic and acidic residues" evidence="7">
    <location>
        <begin position="35"/>
        <end position="51"/>
    </location>
</feature>